<keyword evidence="3" id="KW-0808">Transferase</keyword>
<accession>A0AAN7NXR6</accession>
<dbReference type="SUPFAM" id="SSF53756">
    <property type="entry name" value="UDP-Glycosyltransferase/glycogen phosphorylase"/>
    <property type="match status" value="2"/>
</dbReference>
<dbReference type="GO" id="GO:0008194">
    <property type="term" value="F:UDP-glycosyltransferase activity"/>
    <property type="evidence" value="ECO:0007669"/>
    <property type="project" value="InterPro"/>
</dbReference>
<keyword evidence="2" id="KW-0328">Glycosyltransferase</keyword>
<dbReference type="PANTHER" id="PTHR48043">
    <property type="entry name" value="EG:EG0003.4 PROTEIN-RELATED"/>
    <property type="match status" value="1"/>
</dbReference>
<dbReference type="InterPro" id="IPR002213">
    <property type="entry name" value="UDP_glucos_trans"/>
</dbReference>
<dbReference type="InterPro" id="IPR050271">
    <property type="entry name" value="UDP-glycosyltransferase"/>
</dbReference>
<dbReference type="FunFam" id="3.40.50.2000:FF:000021">
    <property type="entry name" value="UDP-glucuronosyltransferase"/>
    <property type="match status" value="1"/>
</dbReference>
<evidence type="ECO:0000256" key="3">
    <source>
        <dbReference type="ARBA" id="ARBA00022679"/>
    </source>
</evidence>
<evidence type="ECO:0000313" key="4">
    <source>
        <dbReference type="EMBL" id="KAK4872337.1"/>
    </source>
</evidence>
<dbReference type="Gene3D" id="3.40.50.2000">
    <property type="entry name" value="Glycogen Phosphorylase B"/>
    <property type="match status" value="4"/>
</dbReference>
<dbReference type="FunFam" id="3.40.50.2000:FF:000050">
    <property type="entry name" value="UDP-glucuronosyltransferase"/>
    <property type="match status" value="1"/>
</dbReference>
<evidence type="ECO:0000313" key="5">
    <source>
        <dbReference type="Proteomes" id="UP001353858"/>
    </source>
</evidence>
<organism evidence="4 5">
    <name type="scientific">Aquatica leii</name>
    <dbReference type="NCBI Taxonomy" id="1421715"/>
    <lineage>
        <taxon>Eukaryota</taxon>
        <taxon>Metazoa</taxon>
        <taxon>Ecdysozoa</taxon>
        <taxon>Arthropoda</taxon>
        <taxon>Hexapoda</taxon>
        <taxon>Insecta</taxon>
        <taxon>Pterygota</taxon>
        <taxon>Neoptera</taxon>
        <taxon>Endopterygota</taxon>
        <taxon>Coleoptera</taxon>
        <taxon>Polyphaga</taxon>
        <taxon>Elateriformia</taxon>
        <taxon>Elateroidea</taxon>
        <taxon>Lampyridae</taxon>
        <taxon>Luciolinae</taxon>
        <taxon>Aquatica</taxon>
    </lineage>
</organism>
<comment type="similarity">
    <text evidence="1">Belongs to the UDP-glycosyltransferase family.</text>
</comment>
<dbReference type="CDD" id="cd03784">
    <property type="entry name" value="GT1_Gtf-like"/>
    <property type="match status" value="2"/>
</dbReference>
<keyword evidence="5" id="KW-1185">Reference proteome</keyword>
<dbReference type="EMBL" id="JARPUR010000007">
    <property type="protein sequence ID" value="KAK4872337.1"/>
    <property type="molecule type" value="Genomic_DNA"/>
</dbReference>
<sequence>MFKYEVIIWGVLSLVSINNGARILAYIPTASYSHQVVFRPLWRELSLRGHQVTLLTTDPINDPTLTNLTEINLNFTYTQMQEMILKLVKTNPILSIQLLSDSFIDNVDAQLQHPEVLKLIKEGSFDLVIAEQLTSIPFAFAKIFQCPSIAIASLAVVEPVYERFGVPTHPILYPNVILPFTKTTTLTERIVSVIFHYGLKLFARFDKIPKENRILKKNFGEDFPTTTELANNISLLLENTEPIFDKIRPRVPVVIPVGGIHRVPPKPLPKKLQTILDSATNGFIYFSLGSNVKSKDLPNTLRQAILETFAELPYTVLWKYELEHFPDKPKNVYVLKWVPQTDVLRHPNIKLFITQGGLQSMEEAIYAKVPMIGIPYIADQYRNVKQIIDNGIGLSLNHRTLNKEQFKKTINEVITNPIYRNTITRLSNLAEDQPMTSLERAVWWVEYVIRHKGTKHLRSPALDIPLYQYYLLDVISVLLIALGIIIPLPRISEMKQIILQKRTKSGKIITEVSNYENNKFDSELPAANLLKRGKGVTGYELRELPLVNNIKAAKLQNVKTLLETHFGQEWAQDDNLECLVFINDGARILGYIPTPSYSHQVVFQSLWRELSLRGHQVTLLTTDPINDSTLTNLTEINLNFTYNEVPKVFSKLIGSSVLKSMKIFSDASAHIIELQLQHHEVQKLLQEGSFDLLIAEQLSTVPFAFAKVFQCPSIAIASFPVIEPAYERYGVPTHPILYPNYALSFTKTNNLFERIISVIYNYVLKLFIHFYKIPQENLLIKKYFGDDFPTALELDSNISLLLENTEPVFDIIRPRVPVVVPIGGNHQVPPKFLPKELKTVLDSATNGFIYFSLGSNVKSKDLPDALRQAILETFAELPYTVLWKYELENLYGKPKNVFISKWVPQVDVLRHPNIKLFITQGGFLSMEEAISAKVPIIGIPFIADQWRNVQKVVELGFGLSLDRKNLNKAQLKKAIIEVVTNPIYQNTVTRLADLAKDQPMTSMDRAVWWIEYVIRHKGAKHLRSRDLDIPWYQYYLLDVTGVLLAVSGFTSVTETCSDGQLFIDFAGGKSFFFFLSNMDNHASTSYPSSDDVDVERSGGLP</sequence>
<gene>
    <name evidence="4" type="ORF">RN001_014366</name>
</gene>
<dbReference type="AlphaFoldDB" id="A0AAN7NXR6"/>
<name>A0AAN7NXR6_9COLE</name>
<proteinExistence type="inferred from homology"/>
<evidence type="ECO:0008006" key="6">
    <source>
        <dbReference type="Google" id="ProtNLM"/>
    </source>
</evidence>
<comment type="caution">
    <text evidence="4">The sequence shown here is derived from an EMBL/GenBank/DDBJ whole genome shotgun (WGS) entry which is preliminary data.</text>
</comment>
<dbReference type="Proteomes" id="UP001353858">
    <property type="component" value="Unassembled WGS sequence"/>
</dbReference>
<dbReference type="PROSITE" id="PS00375">
    <property type="entry name" value="UDPGT"/>
    <property type="match status" value="2"/>
</dbReference>
<evidence type="ECO:0000256" key="1">
    <source>
        <dbReference type="ARBA" id="ARBA00009995"/>
    </source>
</evidence>
<dbReference type="PANTHER" id="PTHR48043:SF159">
    <property type="entry name" value="EG:EG0003.4 PROTEIN-RELATED"/>
    <property type="match status" value="1"/>
</dbReference>
<protein>
    <recommendedName>
        <fullName evidence="6">UDP-glycosyltransferases domain-containing protein</fullName>
    </recommendedName>
</protein>
<reference evidence="5" key="1">
    <citation type="submission" date="2023-01" db="EMBL/GenBank/DDBJ databases">
        <title>Key to firefly adult light organ development and bioluminescence: homeobox transcription factors regulate luciferase expression and transportation to peroxisome.</title>
        <authorList>
            <person name="Fu X."/>
        </authorList>
    </citation>
    <scope>NUCLEOTIDE SEQUENCE [LARGE SCALE GENOMIC DNA]</scope>
</reference>
<dbReference type="InterPro" id="IPR035595">
    <property type="entry name" value="UDP_glycos_trans_CS"/>
</dbReference>
<evidence type="ECO:0000256" key="2">
    <source>
        <dbReference type="ARBA" id="ARBA00022676"/>
    </source>
</evidence>
<dbReference type="Pfam" id="PF00201">
    <property type="entry name" value="UDPGT"/>
    <property type="match status" value="2"/>
</dbReference>